<dbReference type="GO" id="GO:0000245">
    <property type="term" value="P:spliceosomal complex assembly"/>
    <property type="evidence" value="ECO:0007669"/>
    <property type="project" value="InterPro"/>
</dbReference>
<keyword evidence="2" id="KW-0747">Spliceosome</keyword>
<evidence type="ECO:0000256" key="1">
    <source>
        <dbReference type="ARBA" id="ARBA00005754"/>
    </source>
</evidence>
<dbReference type="OMA" id="SSICAKM"/>
<dbReference type="GeneID" id="860049"/>
<dbReference type="AlphaFoldDB" id="Q8SU49"/>
<evidence type="ECO:0000256" key="4">
    <source>
        <dbReference type="SAM" id="MobiDB-lite"/>
    </source>
</evidence>
<feature type="repeat" description="HEAT" evidence="3">
    <location>
        <begin position="328"/>
        <end position="366"/>
    </location>
</feature>
<evidence type="ECO:0000313" key="5">
    <source>
        <dbReference type="EMBL" id="CAD26000.1"/>
    </source>
</evidence>
<dbReference type="Proteomes" id="UP000000819">
    <property type="component" value="Chromosome XI"/>
</dbReference>
<organism evidence="5 6">
    <name type="scientific">Encephalitozoon cuniculi (strain GB-M1)</name>
    <name type="common">Microsporidian parasite</name>
    <dbReference type="NCBI Taxonomy" id="284813"/>
    <lineage>
        <taxon>Eukaryota</taxon>
        <taxon>Fungi</taxon>
        <taxon>Fungi incertae sedis</taxon>
        <taxon>Microsporidia</taxon>
        <taxon>Unikaryonidae</taxon>
        <taxon>Encephalitozoon</taxon>
    </lineage>
</organism>
<dbReference type="InterPro" id="IPR038737">
    <property type="entry name" value="SF3b_su1-like"/>
</dbReference>
<reference evidence="5 6" key="2">
    <citation type="journal article" date="2009" name="BMC Genomics">
        <title>Identification of transcriptional signals in Encephalitozoon cuniculi widespread among Microsporidia phylum: support for accurate structural genome annotation.</title>
        <authorList>
            <person name="Peyretaillade E."/>
            <person name="Goncalves O."/>
            <person name="Terrat S."/>
            <person name="Dugat-Bony E."/>
            <person name="Wincker P."/>
            <person name="Cornman R.S."/>
            <person name="Evans J.D."/>
            <person name="Delbac F."/>
            <person name="Peyret P."/>
        </authorList>
    </citation>
    <scope>NUCLEOTIDE SEQUENCE [LARGE SCALE GENOMIC DNA]</scope>
    <source>
        <strain evidence="5 6">GB-M1</strain>
    </source>
</reference>
<comment type="similarity">
    <text evidence="1">Belongs to the SF3B1 family.</text>
</comment>
<dbReference type="KEGG" id="ecu:ECU11_0900"/>
<evidence type="ECO:0000313" key="6">
    <source>
        <dbReference type="Proteomes" id="UP000000819"/>
    </source>
</evidence>
<dbReference type="HOGENOM" id="CLU_321319_0_0_1"/>
<proteinExistence type="inferred from homology"/>
<dbReference type="InterPro" id="IPR021133">
    <property type="entry name" value="HEAT_type_2"/>
</dbReference>
<dbReference type="PANTHER" id="PTHR12097">
    <property type="entry name" value="SPLICING FACTOR 3B, SUBUNIT 1-RELATED"/>
    <property type="match status" value="1"/>
</dbReference>
<dbReference type="OrthoDB" id="2196406at2759"/>
<feature type="region of interest" description="Disordered" evidence="4">
    <location>
        <begin position="1"/>
        <end position="35"/>
    </location>
</feature>
<sequence length="903" mass="101950">MEDKGEDSRRSTKKASVWDEDRNASRGNVSRWEVTPRTATQSKRLKWDQTPLGYIRVEDDLWSGTRMDPGAIWDMEYRDSMRSAEYSEMSLREINMCLPARGYKRYDFHGYAGNGELSVEDLPDVADDEKDFFMPLLEDRGGDEVDVYRGILLVKNGGKRMRMEGLRILRKKEVNRVLEKVLLMAMSLELDDKGKEKVVGLLLSLLDGVDMGKVRYVKEILFVVGSYSYFPSLKRMCMPVLTLVYRCGFGFSVSSIEGDFTSKEPYVREVVGSVVGTFIDHFRMEEVNSLLESLAGSRSSEGRRTCIRCATKICEFSGRSRMSYVGPVLKILSKLVKDRSRFIRMDAANAMSYVFKLVGPLRTGQMDEIFCLLKEEASQSGSIEFVSLLNAMSYLCHDSREHSEVVFSLLKTSKEKGIPDLKVFERICDKVGTDDAWKYFDQVSCILFSPKGRESAGLASSICAKMGSDPRVSRKILEYYSDPPNAGLASRIFSRIPRLGFGESEVERYYRSICNALAHDDTTVGLVLPLVSKEFLGQKHTSMLISESLKLLRSPPPDARIRGLKTMGSLAKILSTKELAYCGNILMENIDGDDQETLPFVLKAICSIYNSHRFRPASGIIPSILPILKSKEQKIVASGVALLHTICMNSPEECEKIGVREWMRISYGLVDSLVSWNKEMRRNATESLGCISRIVGPQEILDILMDGLESEDRHQRTGSSLGISVVGEYNGLFSVLPTLLSDYETPNAFVQQGILRAMCHFFQRTHQASLKYVHSMLPMIEDAMTDEDPSYRSLGMNLIRHIVLNHPPATMDIELAIHLLNLIWANILDPIPTVQQSFDECMESFATVLSSQAMYKYVQQGLFHPSSTVRKRYCTVLEIMEHFDSTTLSQCLSVEEELPELAR</sequence>
<reference evidence="5 6" key="1">
    <citation type="journal article" date="2001" name="Nature">
        <title>Genome sequence and gene compaction of the eukaryote parasite Encephalitozoon cuniculi.</title>
        <authorList>
            <person name="Katinka M.D."/>
            <person name="Duprat S."/>
            <person name="Cornillot E."/>
            <person name="Metenier G."/>
            <person name="Thomarat F."/>
            <person name="Prensier G."/>
            <person name="Barbe V."/>
            <person name="Peyretaillade E."/>
            <person name="Brottier P."/>
            <person name="Wincker P."/>
            <person name="Delbac F."/>
            <person name="El Alaoui H."/>
            <person name="Peyret P."/>
            <person name="Saurin W."/>
            <person name="Gouy M."/>
            <person name="Weissenbach J."/>
            <person name="Vivares C.P."/>
        </authorList>
    </citation>
    <scope>NUCLEOTIDE SEQUENCE [LARGE SCALE GENOMIC DNA]</scope>
    <source>
        <strain evidence="5 6">GB-M1</strain>
    </source>
</reference>
<name>Q8SU49_ENCCU</name>
<protein>
    <submittedName>
        <fullName evidence="5">Uncharacterized protein</fullName>
    </submittedName>
</protein>
<dbReference type="GO" id="GO:0005681">
    <property type="term" value="C:spliceosomal complex"/>
    <property type="evidence" value="ECO:0007669"/>
    <property type="project" value="UniProtKB-KW"/>
</dbReference>
<dbReference type="PROSITE" id="PS50077">
    <property type="entry name" value="HEAT_REPEAT"/>
    <property type="match status" value="1"/>
</dbReference>
<dbReference type="SUPFAM" id="SSF48371">
    <property type="entry name" value="ARM repeat"/>
    <property type="match status" value="1"/>
</dbReference>
<keyword evidence="6" id="KW-1185">Reference proteome</keyword>
<dbReference type="GO" id="GO:0003729">
    <property type="term" value="F:mRNA binding"/>
    <property type="evidence" value="ECO:0007669"/>
    <property type="project" value="InterPro"/>
</dbReference>
<dbReference type="RefSeq" id="NP_586396.1">
    <property type="nucleotide sequence ID" value="NM_001042229.1"/>
</dbReference>
<accession>Q8SU49</accession>
<dbReference type="FunCoup" id="Q8SU49">
    <property type="interactions" value="314"/>
</dbReference>
<dbReference type="Gene3D" id="1.25.10.10">
    <property type="entry name" value="Leucine-rich Repeat Variant"/>
    <property type="match status" value="3"/>
</dbReference>
<dbReference type="VEuPathDB" id="MicrosporidiaDB:ECU11_0900"/>
<dbReference type="STRING" id="284813.Q8SU49"/>
<dbReference type="InterPro" id="IPR016024">
    <property type="entry name" value="ARM-type_fold"/>
</dbReference>
<dbReference type="InterPro" id="IPR011989">
    <property type="entry name" value="ARM-like"/>
</dbReference>
<keyword evidence="2" id="KW-0507">mRNA processing</keyword>
<gene>
    <name evidence="5" type="ordered locus">ECU11_0900</name>
</gene>
<keyword evidence="2" id="KW-0508">mRNA splicing</keyword>
<dbReference type="InParanoid" id="Q8SU49"/>
<dbReference type="EMBL" id="AL590450">
    <property type="protein sequence ID" value="CAD26000.1"/>
    <property type="molecule type" value="Genomic_DNA"/>
</dbReference>
<evidence type="ECO:0000256" key="2">
    <source>
        <dbReference type="ARBA" id="ARBA00022728"/>
    </source>
</evidence>
<feature type="compositionally biased region" description="Basic and acidic residues" evidence="4">
    <location>
        <begin position="1"/>
        <end position="24"/>
    </location>
</feature>
<evidence type="ECO:0000256" key="3">
    <source>
        <dbReference type="PROSITE-ProRule" id="PRU00103"/>
    </source>
</evidence>